<protein>
    <recommendedName>
        <fullName evidence="1">WGR domain-containing protein</fullName>
    </recommendedName>
</protein>
<dbReference type="EMBL" id="CP028472">
    <property type="protein sequence ID" value="AVW89821.1"/>
    <property type="molecule type" value="Genomic_DNA"/>
</dbReference>
<dbReference type="InterPro" id="IPR049809">
    <property type="entry name" value="YehF/YfeS-like_WGR"/>
</dbReference>
<dbReference type="PROSITE" id="PS51977">
    <property type="entry name" value="WGR"/>
    <property type="match status" value="1"/>
</dbReference>
<dbReference type="SMART" id="SM00773">
    <property type="entry name" value="WGR"/>
    <property type="match status" value="1"/>
</dbReference>
<evidence type="ECO:0000259" key="1">
    <source>
        <dbReference type="PROSITE" id="PS51977"/>
    </source>
</evidence>
<feature type="domain" description="WGR" evidence="1">
    <location>
        <begin position="1"/>
        <end position="83"/>
    </location>
</feature>
<dbReference type="Gene3D" id="2.20.140.10">
    <property type="entry name" value="WGR domain"/>
    <property type="match status" value="1"/>
</dbReference>
<evidence type="ECO:0000313" key="3">
    <source>
        <dbReference type="Proteomes" id="UP000241447"/>
    </source>
</evidence>
<dbReference type="SUPFAM" id="SSF142921">
    <property type="entry name" value="WGR domain-like"/>
    <property type="match status" value="1"/>
</dbReference>
<keyword evidence="2" id="KW-0614">Plasmid</keyword>
<geneLocation type="plasmid" evidence="3">
    <name>pcblh4a</name>
</geneLocation>
<dbReference type="OrthoDB" id="5801306at2"/>
<dbReference type="KEGG" id="cbak:DA792_01130"/>
<accession>A0A2R4LY27</accession>
<sequence length="83" mass="9619">MQVRLEKIVPFKRQRRFYALSIDQTLFGEWCLIREWGRIGAIGGQKRGAYLATQDDALRALEGIKRAKNRRGYATIPVQLELI</sequence>
<dbReference type="Pfam" id="PF05406">
    <property type="entry name" value="WGR"/>
    <property type="match status" value="1"/>
</dbReference>
<proteinExistence type="predicted"/>
<reference evidence="2 3" key="1">
    <citation type="submission" date="2018-03" db="EMBL/GenBank/DDBJ databases">
        <title>The Complete Genome of Celeribacter baekdonensis strain LH4, a Thiosulfate-Oxidizing Alphaproteobacterium Isolated from Gulf of Mexico Continental Slope Sediments.</title>
        <authorList>
            <person name="Flood B.E."/>
            <person name="Bailey J.V."/>
            <person name="Leprich D."/>
        </authorList>
    </citation>
    <scope>NUCLEOTIDE SEQUENCE [LARGE SCALE GENOMIC DNA]</scope>
    <source>
        <strain evidence="2 3">LH4</strain>
        <plasmid evidence="3">Plasmid pcblh4a</plasmid>
    </source>
</reference>
<dbReference type="InterPro" id="IPR036930">
    <property type="entry name" value="WGR_dom_sf"/>
</dbReference>
<gene>
    <name evidence="2" type="ORF">DA792_01130</name>
</gene>
<organism evidence="2 3">
    <name type="scientific">Celeribacter baekdonensis</name>
    <dbReference type="NCBI Taxonomy" id="875171"/>
    <lineage>
        <taxon>Bacteria</taxon>
        <taxon>Pseudomonadati</taxon>
        <taxon>Pseudomonadota</taxon>
        <taxon>Alphaproteobacteria</taxon>
        <taxon>Rhodobacterales</taxon>
        <taxon>Roseobacteraceae</taxon>
        <taxon>Celeribacter</taxon>
    </lineage>
</organism>
<dbReference type="CDD" id="cd07996">
    <property type="entry name" value="WGR_MMR_like"/>
    <property type="match status" value="1"/>
</dbReference>
<name>A0A2R4LY27_9RHOB</name>
<evidence type="ECO:0000313" key="2">
    <source>
        <dbReference type="EMBL" id="AVW89821.1"/>
    </source>
</evidence>
<dbReference type="InterPro" id="IPR008893">
    <property type="entry name" value="WGR_domain"/>
</dbReference>
<dbReference type="AlphaFoldDB" id="A0A2R4LY27"/>
<dbReference type="Proteomes" id="UP000241447">
    <property type="component" value="Plasmid pCBLh4a"/>
</dbReference>